<evidence type="ECO:0000256" key="3">
    <source>
        <dbReference type="ARBA" id="ARBA00004496"/>
    </source>
</evidence>
<feature type="region of interest" description="Disordered" evidence="8">
    <location>
        <begin position="581"/>
        <end position="651"/>
    </location>
</feature>
<protein>
    <recommendedName>
        <fullName evidence="5">Restriction of telomere capping protein 4</fullName>
    </recommendedName>
</protein>
<dbReference type="EMBL" id="JACGCI010000006">
    <property type="protein sequence ID" value="KAF6763448.1"/>
    <property type="molecule type" value="Genomic_DNA"/>
</dbReference>
<evidence type="ECO:0000313" key="11">
    <source>
        <dbReference type="Proteomes" id="UP000521943"/>
    </source>
</evidence>
<dbReference type="OrthoDB" id="128308at2759"/>
<comment type="similarity">
    <text evidence="4">Belongs to the RTC4 family.</text>
</comment>
<feature type="region of interest" description="Disordered" evidence="8">
    <location>
        <begin position="90"/>
        <end position="125"/>
    </location>
</feature>
<evidence type="ECO:0000256" key="2">
    <source>
        <dbReference type="ARBA" id="ARBA00004123"/>
    </source>
</evidence>
<dbReference type="InterPro" id="IPR039024">
    <property type="entry name" value="RTC4"/>
</dbReference>
<proteinExistence type="inferred from homology"/>
<dbReference type="Proteomes" id="UP000521943">
    <property type="component" value="Unassembled WGS sequence"/>
</dbReference>
<feature type="domain" description="Restriction of telomere capping protein 4 C-terminal" evidence="9">
    <location>
        <begin position="684"/>
        <end position="870"/>
    </location>
</feature>
<evidence type="ECO:0000256" key="6">
    <source>
        <dbReference type="ARBA" id="ARBA00022490"/>
    </source>
</evidence>
<evidence type="ECO:0000256" key="8">
    <source>
        <dbReference type="SAM" id="MobiDB-lite"/>
    </source>
</evidence>
<dbReference type="AlphaFoldDB" id="A0A8H6IFM8"/>
<dbReference type="Pfam" id="PF14474">
    <property type="entry name" value="RTC4"/>
    <property type="match status" value="1"/>
</dbReference>
<comment type="caution">
    <text evidence="10">The sequence shown here is derived from an EMBL/GenBank/DDBJ whole genome shotgun (WGS) entry which is preliminary data.</text>
</comment>
<sequence length="915" mass="101496">MSSQLNADGIQLMKDCPKCGRKMGPLRPYLAVTSSPDKRKNRGRLCQTCTGQTALTKCVFTTFHTVDSYDIAEAEVFCSQFYANAQNTSDGPSIPLPAPSPVRAPAPSQLPLSAPPDSQNPFSMTQKTRLGCKNADTGCKRSGNRACTEGMCKGCCGASARDAKANSVGRSGCKEHGVHAVPSPNHTQPAKAPPLPNSQSSPRRSPVDATRTADDPFADNSPSQQGPPAAAANQASQRAPSGRRGARLAQPIGPLWTNAYEAATSRRETTQTSKSKQEELNRREKHTVKLVIYHAPSRSPLRLTQMVHTYPRIQLTSLDSVMDGLGLTAKSWVDYYDKGAWTTIQPDAVLNLQHKSQLLFRLRPSLVEELSESDCPGIEDDLAREPGYLKRKREGADAGGPPTKITRVDEVIEIDDDAASTQPIVSKPERTVKPEPFPMSLPLAQENRIVHAPKEKFSTREKEIDRRTKLFKSSKGHITVFKAAVEHFTATGERKSPSFPLDFYMCDVQDGLRHLGELMAKNGQQKTLFPVIFDGAKLVKASLWKHRKLLENAPEELKIRFYNYGRTSEGYYKLFRDIADPPKRSGPKNRMPTSVSDDLSDSDSNSSIDLEMTPEPSDSGSKRKGKQVETEFSQSVSRLRSVNPNGSDLDDSEEDLCPFCDTEMPPTPSAELQKMLQDLLAISILDPLPYNKHHRSVLDRDGKPSFTPHATYCERHRYEAIEAPRARERGWPTVIDFEDLERRAKELTPELVAVTQALEDSIFFQLSKPTFAPGSSKKSHREYVTFTEGGTGYYGELGFQIMTTTLRRLFPIASFDPSTFAPLSYTALIEEVLTPELSVRLIMDDLSITRGKAIDTLRQSRQFGNFTHPGDEDNMVLQKLTMYREPSPIIKIENIETALEPVGKYVIDLTGDSDD</sequence>
<dbReference type="GO" id="GO:0005634">
    <property type="term" value="C:nucleus"/>
    <property type="evidence" value="ECO:0007669"/>
    <property type="project" value="UniProtKB-SubCell"/>
</dbReference>
<keyword evidence="6" id="KW-0963">Cytoplasm</keyword>
<feature type="compositionally biased region" description="Low complexity" evidence="8">
    <location>
        <begin position="221"/>
        <end position="240"/>
    </location>
</feature>
<feature type="compositionally biased region" description="Low complexity" evidence="8">
    <location>
        <begin position="594"/>
        <end position="609"/>
    </location>
</feature>
<evidence type="ECO:0000259" key="9">
    <source>
        <dbReference type="SMART" id="SM01312"/>
    </source>
</evidence>
<gene>
    <name evidence="10" type="ORF">DFP72DRAFT_1060601</name>
</gene>
<dbReference type="InterPro" id="IPR028094">
    <property type="entry name" value="RTC4_C"/>
</dbReference>
<keyword evidence="11" id="KW-1185">Reference proteome</keyword>
<feature type="compositionally biased region" description="Low complexity" evidence="8">
    <location>
        <begin position="105"/>
        <end position="119"/>
    </location>
</feature>
<feature type="compositionally biased region" description="Pro residues" evidence="8">
    <location>
        <begin position="94"/>
        <end position="104"/>
    </location>
</feature>
<reference evidence="10 11" key="1">
    <citation type="submission" date="2020-07" db="EMBL/GenBank/DDBJ databases">
        <title>Comparative genomics of pyrophilous fungi reveals a link between fire events and developmental genes.</title>
        <authorList>
            <consortium name="DOE Joint Genome Institute"/>
            <person name="Steindorff A.S."/>
            <person name="Carver A."/>
            <person name="Calhoun S."/>
            <person name="Stillman K."/>
            <person name="Liu H."/>
            <person name="Lipzen A."/>
            <person name="Pangilinan J."/>
            <person name="Labutti K."/>
            <person name="Bruns T.D."/>
            <person name="Grigoriev I.V."/>
        </authorList>
    </citation>
    <scope>NUCLEOTIDE SEQUENCE [LARGE SCALE GENOMIC DNA]</scope>
    <source>
        <strain evidence="10 11">CBS 144469</strain>
    </source>
</reference>
<feature type="compositionally biased region" description="Basic and acidic residues" evidence="8">
    <location>
        <begin position="264"/>
        <end position="282"/>
    </location>
</feature>
<comment type="function">
    <text evidence="1">May be involved in a process influencing telomere capping.</text>
</comment>
<evidence type="ECO:0000313" key="10">
    <source>
        <dbReference type="EMBL" id="KAF6763448.1"/>
    </source>
</evidence>
<dbReference type="PANTHER" id="PTHR41391:SF1">
    <property type="entry name" value="RESTRICTION OF TELOMERE CAPPING PROTEIN 4"/>
    <property type="match status" value="1"/>
</dbReference>
<comment type="subcellular location">
    <subcellularLocation>
        <location evidence="3">Cytoplasm</location>
    </subcellularLocation>
    <subcellularLocation>
        <location evidence="2">Nucleus</location>
    </subcellularLocation>
</comment>
<feature type="region of interest" description="Disordered" evidence="8">
    <location>
        <begin position="167"/>
        <end position="254"/>
    </location>
</feature>
<evidence type="ECO:0000256" key="5">
    <source>
        <dbReference type="ARBA" id="ARBA00015162"/>
    </source>
</evidence>
<feature type="compositionally biased region" description="Polar residues" evidence="8">
    <location>
        <begin position="630"/>
        <end position="646"/>
    </location>
</feature>
<dbReference type="PANTHER" id="PTHR41391">
    <property type="entry name" value="RESTRICTION OF TELOMERE CAPPING PROTEIN 4"/>
    <property type="match status" value="1"/>
</dbReference>
<dbReference type="SMART" id="SM01312">
    <property type="entry name" value="RTC4"/>
    <property type="match status" value="1"/>
</dbReference>
<evidence type="ECO:0000256" key="7">
    <source>
        <dbReference type="ARBA" id="ARBA00023242"/>
    </source>
</evidence>
<dbReference type="GO" id="GO:0005737">
    <property type="term" value="C:cytoplasm"/>
    <property type="evidence" value="ECO:0007669"/>
    <property type="project" value="UniProtKB-SubCell"/>
</dbReference>
<evidence type="ECO:0000256" key="1">
    <source>
        <dbReference type="ARBA" id="ARBA00002738"/>
    </source>
</evidence>
<accession>A0A8H6IFM8</accession>
<name>A0A8H6IFM8_9AGAR</name>
<organism evidence="10 11">
    <name type="scientific">Ephemerocybe angulata</name>
    <dbReference type="NCBI Taxonomy" id="980116"/>
    <lineage>
        <taxon>Eukaryota</taxon>
        <taxon>Fungi</taxon>
        <taxon>Dikarya</taxon>
        <taxon>Basidiomycota</taxon>
        <taxon>Agaricomycotina</taxon>
        <taxon>Agaricomycetes</taxon>
        <taxon>Agaricomycetidae</taxon>
        <taxon>Agaricales</taxon>
        <taxon>Agaricineae</taxon>
        <taxon>Psathyrellaceae</taxon>
        <taxon>Ephemerocybe</taxon>
    </lineage>
</organism>
<keyword evidence="7" id="KW-0539">Nucleus</keyword>
<evidence type="ECO:0000256" key="4">
    <source>
        <dbReference type="ARBA" id="ARBA00009461"/>
    </source>
</evidence>
<feature type="region of interest" description="Disordered" evidence="8">
    <location>
        <begin position="263"/>
        <end position="282"/>
    </location>
</feature>